<gene>
    <name evidence="2" type="ORF">CCR75_001524</name>
</gene>
<accession>A0A976FEC4</accession>
<evidence type="ECO:0000313" key="3">
    <source>
        <dbReference type="Proteomes" id="UP000294530"/>
    </source>
</evidence>
<dbReference type="GeneID" id="94345297"/>
<dbReference type="InterPro" id="IPR052201">
    <property type="entry name" value="LRR-containing_regulator"/>
</dbReference>
<dbReference type="KEGG" id="blac:94345297"/>
<evidence type="ECO:0000313" key="2">
    <source>
        <dbReference type="EMBL" id="TDH65208.1"/>
    </source>
</evidence>
<keyword evidence="1" id="KW-0677">Repeat</keyword>
<protein>
    <submittedName>
        <fullName evidence="2">Uncharacterized protein</fullName>
    </submittedName>
</protein>
<reference evidence="2 3" key="1">
    <citation type="journal article" date="2021" name="Genome Biol.">
        <title>AFLAP: assembly-free linkage analysis pipeline using k-mers from genome sequencing data.</title>
        <authorList>
            <person name="Fletcher K."/>
            <person name="Zhang L."/>
            <person name="Gil J."/>
            <person name="Han R."/>
            <person name="Cavanaugh K."/>
            <person name="Michelmore R."/>
        </authorList>
    </citation>
    <scope>NUCLEOTIDE SEQUENCE [LARGE SCALE GENOMIC DNA]</scope>
    <source>
        <strain evidence="2 3">SF5</strain>
    </source>
</reference>
<dbReference type="InterPro" id="IPR001611">
    <property type="entry name" value="Leu-rich_rpt"/>
</dbReference>
<dbReference type="Proteomes" id="UP000294530">
    <property type="component" value="Unassembled WGS sequence"/>
</dbReference>
<name>A0A976FEC4_BRELC</name>
<dbReference type="Pfam" id="PF13516">
    <property type="entry name" value="LRR_6"/>
    <property type="match status" value="3"/>
</dbReference>
<comment type="caution">
    <text evidence="2">The sequence shown here is derived from an EMBL/GenBank/DDBJ whole genome shotgun (WGS) entry which is preliminary data.</text>
</comment>
<dbReference type="AlphaFoldDB" id="A0A976FEC4"/>
<evidence type="ECO:0000256" key="1">
    <source>
        <dbReference type="ARBA" id="ARBA00022737"/>
    </source>
</evidence>
<dbReference type="InterPro" id="IPR032675">
    <property type="entry name" value="LRR_dom_sf"/>
</dbReference>
<dbReference type="PANTHER" id="PTHR24111">
    <property type="entry name" value="LEUCINE-RICH REPEAT-CONTAINING PROTEIN 34"/>
    <property type="match status" value="1"/>
</dbReference>
<dbReference type="EMBL" id="SHOA02000220">
    <property type="protein sequence ID" value="TDH65208.1"/>
    <property type="molecule type" value="Genomic_DNA"/>
</dbReference>
<organism evidence="2 3">
    <name type="scientific">Bremia lactucae</name>
    <name type="common">Lettuce downy mildew</name>
    <dbReference type="NCBI Taxonomy" id="4779"/>
    <lineage>
        <taxon>Eukaryota</taxon>
        <taxon>Sar</taxon>
        <taxon>Stramenopiles</taxon>
        <taxon>Oomycota</taxon>
        <taxon>Peronosporomycetes</taxon>
        <taxon>Peronosporales</taxon>
        <taxon>Peronosporaceae</taxon>
        <taxon>Bremia</taxon>
    </lineage>
</organism>
<dbReference type="PANTHER" id="PTHR24111:SF0">
    <property type="entry name" value="LEUCINE-RICH REPEAT-CONTAINING PROTEIN"/>
    <property type="match status" value="1"/>
</dbReference>
<dbReference type="RefSeq" id="XP_067814707.1">
    <property type="nucleotide sequence ID" value="XM_067959626.1"/>
</dbReference>
<dbReference type="OrthoDB" id="120976at2759"/>
<sequence length="628" mass="70617">MPRKKFKSLVELSIVTVARYTPVQDVLKYVEYLPTAIRYQLFNELSNVRLREMEVALELAAQHEPPELCDGYDPQAGDKFLFDQETQSIWRSRIDAARLGYEYPLMKKTVGTQGCRRNSRHVFWEHQFRTMLRAHTSKVIAGNAAAPPKHQRLFENVVEILKVHGREICQENCKLILSLGRLQRLEVHHPEQQNMCWKTMRQLIHEHLYLRELGFFHGKINDYQMGQIRDTLMRSNFALSPKLTCHGITTLELVSVKIRHEGFCQLVSLVANMSQLLQLRLSNVITDFETKLLIDAAFCAPRLERLFLEHNELEDDAFIGLSTLQAPLPLRHLRLRDNNLSFNTVEAICNASLNKVLNLAHLEFTNNVQIGNLGINALTPVLTSPALQATTALTHLDVRDCNFGLDGAINLLIALGQNRTVTHLNIAQNCFGTGFDDVLAAFLLTNKSVSHLQTNGVGLGQNGVSARLLTALETNSTLVSLSMGANRLRNDGAAAIFRSVVKRARIKPMILVDLSGNLLTLSGLVLIAEILEAAAVANAPYCGSNEQVDALRHRKRRRTNDLVSQTSPRSCSTGNKFIEELWLLNNEFLESDEIKSNSSSLIASIRNCVGHLRSNEWASFPQVYDDEV</sequence>
<keyword evidence="3" id="KW-1185">Reference proteome</keyword>
<proteinExistence type="predicted"/>
<dbReference type="SUPFAM" id="SSF52047">
    <property type="entry name" value="RNI-like"/>
    <property type="match status" value="1"/>
</dbReference>
<dbReference type="Gene3D" id="3.80.10.10">
    <property type="entry name" value="Ribonuclease Inhibitor"/>
    <property type="match status" value="3"/>
</dbReference>